<feature type="binding site" evidence="10">
    <location>
        <position position="33"/>
    </location>
    <ligand>
        <name>Zn(2+)</name>
        <dbReference type="ChEBI" id="CHEBI:29105"/>
    </ligand>
</feature>
<feature type="binding site" evidence="10">
    <location>
        <position position="18"/>
    </location>
    <ligand>
        <name>Zn(2+)</name>
        <dbReference type="ChEBI" id="CHEBI:29105"/>
    </ligand>
</feature>
<comment type="catalytic activity">
    <reaction evidence="8 9">
        <text>7,8-dihydroneopterin 3'-triphosphate + H2O = 6-carboxy-5,6,7,8-tetrahydropterin + triphosphate + acetaldehyde + 2 H(+)</text>
        <dbReference type="Rhea" id="RHEA:27966"/>
        <dbReference type="ChEBI" id="CHEBI:15343"/>
        <dbReference type="ChEBI" id="CHEBI:15377"/>
        <dbReference type="ChEBI" id="CHEBI:15378"/>
        <dbReference type="ChEBI" id="CHEBI:18036"/>
        <dbReference type="ChEBI" id="CHEBI:58462"/>
        <dbReference type="ChEBI" id="CHEBI:61032"/>
        <dbReference type="EC" id="4.1.2.50"/>
    </reaction>
</comment>
<evidence type="ECO:0000256" key="3">
    <source>
        <dbReference type="ARBA" id="ARBA00008900"/>
    </source>
</evidence>
<dbReference type="PANTHER" id="PTHR12589">
    <property type="entry name" value="PYRUVOYL TETRAHYDROBIOPTERIN SYNTHASE"/>
    <property type="match status" value="1"/>
</dbReference>
<protein>
    <recommendedName>
        <fullName evidence="4 9">6-carboxy-5,6,7,8-tetrahydropterin synthase</fullName>
        <ecNumber evidence="9">4.-.-.-</ecNumber>
    </recommendedName>
</protein>
<dbReference type="Pfam" id="PF01242">
    <property type="entry name" value="PTPS"/>
    <property type="match status" value="1"/>
</dbReference>
<dbReference type="SUPFAM" id="SSF55620">
    <property type="entry name" value="Tetrahydrobiopterin biosynthesis enzymes-like"/>
    <property type="match status" value="1"/>
</dbReference>
<evidence type="ECO:0000256" key="2">
    <source>
        <dbReference type="ARBA" id="ARBA00005061"/>
    </source>
</evidence>
<keyword evidence="6 9" id="KW-0862">Zinc</keyword>
<dbReference type="InterPro" id="IPR038418">
    <property type="entry name" value="6-PTP_synth/QueD_sf"/>
</dbReference>
<evidence type="ECO:0000256" key="5">
    <source>
        <dbReference type="ARBA" id="ARBA00022723"/>
    </source>
</evidence>
<keyword evidence="5 9" id="KW-0479">Metal-binding</keyword>
<evidence type="ECO:0000256" key="7">
    <source>
        <dbReference type="ARBA" id="ARBA00023239"/>
    </source>
</evidence>
<dbReference type="InterPro" id="IPR007115">
    <property type="entry name" value="6-PTP_synth/QueD"/>
</dbReference>
<dbReference type="GO" id="GO:0046872">
    <property type="term" value="F:metal ion binding"/>
    <property type="evidence" value="ECO:0007669"/>
    <property type="project" value="UniProtKB-KW"/>
</dbReference>
<evidence type="ECO:0000256" key="10">
    <source>
        <dbReference type="PIRSR" id="PIRSR006113-2"/>
    </source>
</evidence>
<sequence>MTEPVFEITKAATFDAAHYIEQGPAEHRYRRLHGHSFKVEASVKGAAQAAGWVEDLDVLDKALKAVAEELDHGLLNDHPGLQVPTLENLCLHFVGKLKPRFPGLSRVVVSRPTIGERCELSL</sequence>
<dbReference type="RefSeq" id="WP_369060964.1">
    <property type="nucleotide sequence ID" value="NZ_CP158375.1"/>
</dbReference>
<comment type="function">
    <text evidence="1">Catalyzes the conversion of 7,8-dihydroneopterin triphosphate (H2NTP) to 6-carboxy-5,6,7,8-tetrahydropterin (CPH4) and acetaldehyde.</text>
</comment>
<name>A0AB39KV77_9CAUL</name>
<feature type="binding site" evidence="10">
    <location>
        <position position="35"/>
    </location>
    <ligand>
        <name>Zn(2+)</name>
        <dbReference type="ChEBI" id="CHEBI:29105"/>
    </ligand>
</feature>
<dbReference type="PIRSF" id="PIRSF006113">
    <property type="entry name" value="PTP_synth"/>
    <property type="match status" value="1"/>
</dbReference>
<dbReference type="EC" id="4.-.-.-" evidence="9"/>
<dbReference type="EMBL" id="CP158375">
    <property type="protein sequence ID" value="XDO97618.1"/>
    <property type="molecule type" value="Genomic_DNA"/>
</dbReference>
<evidence type="ECO:0000256" key="1">
    <source>
        <dbReference type="ARBA" id="ARBA00002285"/>
    </source>
</evidence>
<reference evidence="11" key="1">
    <citation type="submission" date="2024-06" db="EMBL/GenBank/DDBJ databases">
        <title>Caulobacter inopinatus, sp. nov.</title>
        <authorList>
            <person name="Donachie S.P."/>
        </authorList>
    </citation>
    <scope>NUCLEOTIDE SEQUENCE</scope>
    <source>
        <strain evidence="11">73W</strain>
    </source>
</reference>
<keyword evidence="7 9" id="KW-0456">Lyase</keyword>
<keyword evidence="9" id="KW-0671">Queuosine biosynthesis</keyword>
<organism evidence="11">
    <name type="scientific">Caulobacter sp. 73W</name>
    <dbReference type="NCBI Taxonomy" id="3161137"/>
    <lineage>
        <taxon>Bacteria</taxon>
        <taxon>Pseudomonadati</taxon>
        <taxon>Pseudomonadota</taxon>
        <taxon>Alphaproteobacteria</taxon>
        <taxon>Caulobacterales</taxon>
        <taxon>Caulobacteraceae</taxon>
        <taxon>Caulobacter</taxon>
    </lineage>
</organism>
<evidence type="ECO:0000256" key="8">
    <source>
        <dbReference type="ARBA" id="ARBA00048807"/>
    </source>
</evidence>
<dbReference type="AlphaFoldDB" id="A0AB39KV77"/>
<comment type="cofactor">
    <cofactor evidence="9 10">
        <name>Zn(2+)</name>
        <dbReference type="ChEBI" id="CHEBI:29105"/>
    </cofactor>
    <text evidence="9 10">Binds 1 zinc ion per subunit.</text>
</comment>
<evidence type="ECO:0000256" key="6">
    <source>
        <dbReference type="ARBA" id="ARBA00022833"/>
    </source>
</evidence>
<dbReference type="PANTHER" id="PTHR12589:SF7">
    <property type="entry name" value="6-PYRUVOYL TETRAHYDROBIOPTERIN SYNTHASE"/>
    <property type="match status" value="1"/>
</dbReference>
<dbReference type="Gene3D" id="3.30.479.10">
    <property type="entry name" value="6-pyruvoyl tetrahydropterin synthase/QueD"/>
    <property type="match status" value="1"/>
</dbReference>
<accession>A0AB39KV77</accession>
<dbReference type="GO" id="GO:0070497">
    <property type="term" value="F:6-carboxytetrahydropterin synthase activity"/>
    <property type="evidence" value="ECO:0007669"/>
    <property type="project" value="UniProtKB-EC"/>
</dbReference>
<evidence type="ECO:0000313" key="11">
    <source>
        <dbReference type="EMBL" id="XDO97618.1"/>
    </source>
</evidence>
<dbReference type="GO" id="GO:0008616">
    <property type="term" value="P:tRNA queuosine(34) biosynthetic process"/>
    <property type="evidence" value="ECO:0007669"/>
    <property type="project" value="UniProtKB-KW"/>
</dbReference>
<proteinExistence type="inferred from homology"/>
<evidence type="ECO:0000256" key="9">
    <source>
        <dbReference type="PIRNR" id="PIRNR006113"/>
    </source>
</evidence>
<comment type="similarity">
    <text evidence="3 9">Belongs to the PTPS family. QueD subfamily.</text>
</comment>
<comment type="pathway">
    <text evidence="2 9">Purine metabolism; 7-cyano-7-deazaguanine biosynthesis.</text>
</comment>
<evidence type="ECO:0000256" key="4">
    <source>
        <dbReference type="ARBA" id="ARBA00018141"/>
    </source>
</evidence>
<gene>
    <name evidence="11" type="ORF">ABOZ73_04135</name>
</gene>